<dbReference type="GO" id="GO:0007051">
    <property type="term" value="P:spindle organization"/>
    <property type="evidence" value="ECO:0007669"/>
    <property type="project" value="UniProtKB-ARBA"/>
</dbReference>
<keyword evidence="10" id="KW-0539">Nucleus</keyword>
<dbReference type="InterPro" id="IPR051185">
    <property type="entry name" value="ASPM"/>
</dbReference>
<dbReference type="GO" id="GO:0005516">
    <property type="term" value="F:calmodulin binding"/>
    <property type="evidence" value="ECO:0007669"/>
    <property type="project" value="UniProtKB-KW"/>
</dbReference>
<sequence length="334" mass="38412">MLIFFLDHAKSQRLIDHDPCLFNKEAEYKSSRDILITFAREFLSGIGDVTKHLGYLGYTVTQKQTHLEEFDYAIKNLAVDLRCGVRLTRVVEMLTNNFSLSCKLRVPAVSRLQKIYNTDMALASLEAAGCTGVKDKFPSKDVVDGHREQTLGLLWTIIFKFQISVIVSESRLLEEISYLQRSLKVRMQLDKNHRIGTEFIAETQEEMKKVSGLPDLTDRVLALLKLWALFTCAHYGVEVDNLTVSFSDGRALCLLLHHYYPDLLPLELVNWQTTQNLPTCDANLDDSLDDSFTEQTYTDTVDKEEYNRRLALERENFTVFLDKVVFLYIIFIVS</sequence>
<evidence type="ECO:0000256" key="7">
    <source>
        <dbReference type="ARBA" id="ARBA00022776"/>
    </source>
</evidence>
<dbReference type="PROSITE" id="PS50021">
    <property type="entry name" value="CH"/>
    <property type="match status" value="2"/>
</dbReference>
<dbReference type="AlphaFoldDB" id="A0AAN9A917"/>
<dbReference type="InterPro" id="IPR001715">
    <property type="entry name" value="CH_dom"/>
</dbReference>
<evidence type="ECO:0000313" key="13">
    <source>
        <dbReference type="EMBL" id="KAK7074437.1"/>
    </source>
</evidence>
<evidence type="ECO:0000256" key="9">
    <source>
        <dbReference type="ARBA" id="ARBA00023054"/>
    </source>
</evidence>
<evidence type="ECO:0000256" key="2">
    <source>
        <dbReference type="ARBA" id="ARBA00004496"/>
    </source>
</evidence>
<organism evidence="13 14">
    <name type="scientific">Halocaridina rubra</name>
    <name type="common">Hawaiian red shrimp</name>
    <dbReference type="NCBI Taxonomy" id="373956"/>
    <lineage>
        <taxon>Eukaryota</taxon>
        <taxon>Metazoa</taxon>
        <taxon>Ecdysozoa</taxon>
        <taxon>Arthropoda</taxon>
        <taxon>Crustacea</taxon>
        <taxon>Multicrustacea</taxon>
        <taxon>Malacostraca</taxon>
        <taxon>Eumalacostraca</taxon>
        <taxon>Eucarida</taxon>
        <taxon>Decapoda</taxon>
        <taxon>Pleocyemata</taxon>
        <taxon>Caridea</taxon>
        <taxon>Atyoidea</taxon>
        <taxon>Atyidae</taxon>
        <taxon>Halocaridina</taxon>
    </lineage>
</organism>
<proteinExistence type="predicted"/>
<evidence type="ECO:0000256" key="4">
    <source>
        <dbReference type="ARBA" id="ARBA00022553"/>
    </source>
</evidence>
<dbReference type="PANTHER" id="PTHR22706:SF1">
    <property type="entry name" value="ASSEMBLY FACTOR FOR SPINDLE MICROTUBULES"/>
    <property type="match status" value="1"/>
</dbReference>
<comment type="subcellular location">
    <subcellularLocation>
        <location evidence="2">Cytoplasm</location>
    </subcellularLocation>
    <subcellularLocation>
        <location evidence="1">Nucleus</location>
    </subcellularLocation>
</comment>
<evidence type="ECO:0000259" key="12">
    <source>
        <dbReference type="PROSITE" id="PS50021"/>
    </source>
</evidence>
<keyword evidence="5" id="KW-0132">Cell division</keyword>
<keyword evidence="9" id="KW-0175">Coiled coil</keyword>
<feature type="domain" description="Calponin-homology (CH)" evidence="12">
    <location>
        <begin position="218"/>
        <end position="334"/>
    </location>
</feature>
<evidence type="ECO:0000256" key="1">
    <source>
        <dbReference type="ARBA" id="ARBA00004123"/>
    </source>
</evidence>
<keyword evidence="4" id="KW-0597">Phosphoprotein</keyword>
<dbReference type="GO" id="GO:0005737">
    <property type="term" value="C:cytoplasm"/>
    <property type="evidence" value="ECO:0007669"/>
    <property type="project" value="UniProtKB-SubCell"/>
</dbReference>
<dbReference type="Gene3D" id="1.10.418.10">
    <property type="entry name" value="Calponin-like domain"/>
    <property type="match status" value="2"/>
</dbReference>
<dbReference type="CDD" id="cd21223">
    <property type="entry name" value="CH_ASPM_rpt1"/>
    <property type="match status" value="1"/>
</dbReference>
<comment type="caution">
    <text evidence="13">The sequence shown here is derived from an EMBL/GenBank/DDBJ whole genome shotgun (WGS) entry which is preliminary data.</text>
</comment>
<evidence type="ECO:0000313" key="14">
    <source>
        <dbReference type="Proteomes" id="UP001381693"/>
    </source>
</evidence>
<dbReference type="GO" id="GO:0005634">
    <property type="term" value="C:nucleus"/>
    <property type="evidence" value="ECO:0007669"/>
    <property type="project" value="UniProtKB-SubCell"/>
</dbReference>
<dbReference type="GO" id="GO:0000278">
    <property type="term" value="P:mitotic cell cycle"/>
    <property type="evidence" value="ECO:0007669"/>
    <property type="project" value="TreeGrafter"/>
</dbReference>
<dbReference type="PANTHER" id="PTHR22706">
    <property type="entry name" value="ASSEMBLY FACTOR FOR SPINDLE MICROTUBULES"/>
    <property type="match status" value="1"/>
</dbReference>
<evidence type="ECO:0000256" key="6">
    <source>
        <dbReference type="ARBA" id="ARBA00022737"/>
    </source>
</evidence>
<evidence type="ECO:0000256" key="5">
    <source>
        <dbReference type="ARBA" id="ARBA00022618"/>
    </source>
</evidence>
<dbReference type="GO" id="GO:0000922">
    <property type="term" value="C:spindle pole"/>
    <property type="evidence" value="ECO:0007669"/>
    <property type="project" value="TreeGrafter"/>
</dbReference>
<evidence type="ECO:0000256" key="3">
    <source>
        <dbReference type="ARBA" id="ARBA00022490"/>
    </source>
</evidence>
<keyword evidence="8" id="KW-0112">Calmodulin-binding</keyword>
<evidence type="ECO:0000256" key="8">
    <source>
        <dbReference type="ARBA" id="ARBA00022860"/>
    </source>
</evidence>
<keyword evidence="6" id="KW-0677">Repeat</keyword>
<keyword evidence="7" id="KW-0498">Mitosis</keyword>
<accession>A0AAN9A917</accession>
<dbReference type="SUPFAM" id="SSF47576">
    <property type="entry name" value="Calponin-homology domain, CH-domain"/>
    <property type="match status" value="1"/>
</dbReference>
<keyword evidence="14" id="KW-1185">Reference proteome</keyword>
<dbReference type="Pfam" id="PF00307">
    <property type="entry name" value="CH"/>
    <property type="match status" value="1"/>
</dbReference>
<dbReference type="InterPro" id="IPR036872">
    <property type="entry name" value="CH_dom_sf"/>
</dbReference>
<evidence type="ECO:0000256" key="11">
    <source>
        <dbReference type="ARBA" id="ARBA00023306"/>
    </source>
</evidence>
<feature type="domain" description="Calponin-homology (CH)" evidence="12">
    <location>
        <begin position="29"/>
        <end position="162"/>
    </location>
</feature>
<dbReference type="GO" id="GO:0051301">
    <property type="term" value="P:cell division"/>
    <property type="evidence" value="ECO:0007669"/>
    <property type="project" value="UniProtKB-KW"/>
</dbReference>
<name>A0AAN9A917_HALRR</name>
<keyword evidence="3" id="KW-0963">Cytoplasm</keyword>
<evidence type="ECO:0000256" key="10">
    <source>
        <dbReference type="ARBA" id="ARBA00023242"/>
    </source>
</evidence>
<dbReference type="GO" id="GO:0051295">
    <property type="term" value="P:establishment of meiotic spindle localization"/>
    <property type="evidence" value="ECO:0007669"/>
    <property type="project" value="TreeGrafter"/>
</dbReference>
<protein>
    <recommendedName>
        <fullName evidence="12">Calponin-homology (CH) domain-containing protein</fullName>
    </recommendedName>
</protein>
<gene>
    <name evidence="13" type="ORF">SK128_006610</name>
</gene>
<reference evidence="13 14" key="1">
    <citation type="submission" date="2023-11" db="EMBL/GenBank/DDBJ databases">
        <title>Halocaridina rubra genome assembly.</title>
        <authorList>
            <person name="Smith C."/>
        </authorList>
    </citation>
    <scope>NUCLEOTIDE SEQUENCE [LARGE SCALE GENOMIC DNA]</scope>
    <source>
        <strain evidence="13">EP-1</strain>
        <tissue evidence="13">Whole</tissue>
    </source>
</reference>
<dbReference type="FunFam" id="1.10.418.10:FF:000051">
    <property type="entry name" value="Abnormal spindle-like microcephaly-associated protein homolog"/>
    <property type="match status" value="1"/>
</dbReference>
<dbReference type="Proteomes" id="UP001381693">
    <property type="component" value="Unassembled WGS sequence"/>
</dbReference>
<keyword evidence="11" id="KW-0131">Cell cycle</keyword>
<dbReference type="EMBL" id="JAXCGZ010011598">
    <property type="protein sequence ID" value="KAK7074437.1"/>
    <property type="molecule type" value="Genomic_DNA"/>
</dbReference>